<dbReference type="Proteomes" id="UP000509660">
    <property type="component" value="Chromosome"/>
</dbReference>
<sequence length="87" mass="9575">MEIKDYSALQLALNACTGITMLALTTAKDPQSKTKLSNSLAAVKEVLDTIENGKRNENADMAYVMLYDAYHRAFKAVNGDFSPETKN</sequence>
<evidence type="ECO:0000313" key="2">
    <source>
        <dbReference type="Proteomes" id="UP000509660"/>
    </source>
</evidence>
<name>A0A7D5HTD2_9PAST</name>
<reference evidence="1 2" key="1">
    <citation type="submission" date="2020-06" db="EMBL/GenBank/DDBJ databases">
        <title>Mannheimia pernigra sp. nov. isolated from bovine respiratory tract.</title>
        <authorList>
            <person name="Kuhnert P."/>
            <person name="Akarsu-Egger H."/>
        </authorList>
    </citation>
    <scope>NUCLEOTIDE SEQUENCE [LARGE SCALE GENOMIC DNA]</scope>
    <source>
        <strain evidence="1 2">BNO311</strain>
    </source>
</reference>
<organism evidence="1 2">
    <name type="scientific">Mannheimia pernigra</name>
    <dbReference type="NCBI Taxonomy" id="111844"/>
    <lineage>
        <taxon>Bacteria</taxon>
        <taxon>Pseudomonadati</taxon>
        <taxon>Pseudomonadota</taxon>
        <taxon>Gammaproteobacteria</taxon>
        <taxon>Pasteurellales</taxon>
        <taxon>Pasteurellaceae</taxon>
        <taxon>Mannheimia</taxon>
    </lineage>
</organism>
<dbReference type="RefSeq" id="WP_176810080.1">
    <property type="nucleotide sequence ID" value="NZ_CP055306.1"/>
</dbReference>
<evidence type="ECO:0000313" key="1">
    <source>
        <dbReference type="EMBL" id="QLB40832.1"/>
    </source>
</evidence>
<dbReference type="AlphaFoldDB" id="A0A7D5HTD2"/>
<proteinExistence type="predicted"/>
<dbReference type="EMBL" id="CP055306">
    <property type="protein sequence ID" value="QLB40832.1"/>
    <property type="molecule type" value="Genomic_DNA"/>
</dbReference>
<accession>A0A7D5HTD2</accession>
<gene>
    <name evidence="1" type="ORF">HV559_08090</name>
</gene>
<protein>
    <submittedName>
        <fullName evidence="1">Uncharacterized protein</fullName>
    </submittedName>
</protein>
<keyword evidence="2" id="KW-1185">Reference proteome</keyword>